<gene>
    <name evidence="1" type="ORF">DCAF_LOCUS24045</name>
</gene>
<reference evidence="1 2" key="1">
    <citation type="submission" date="2024-01" db="EMBL/GenBank/DDBJ databases">
        <authorList>
            <person name="Waweru B."/>
        </authorList>
    </citation>
    <scope>NUCLEOTIDE SEQUENCE [LARGE SCALE GENOMIC DNA]</scope>
</reference>
<protein>
    <submittedName>
        <fullName evidence="1">Uncharacterized protein</fullName>
    </submittedName>
</protein>
<proteinExistence type="predicted"/>
<dbReference type="Proteomes" id="UP001314170">
    <property type="component" value="Unassembled WGS sequence"/>
</dbReference>
<sequence length="108" mass="11783">MGLEVVACFSWIWSFGRRGEEQYKEMAMVVRVPMVEMATMVKKIVAAKGEEDDNGGPIVGLERIYVELGGSEASGLVIMVVDGKVRVAVGWWCFVGEGFGVEHRGGDV</sequence>
<dbReference type="EMBL" id="CAWUPB010001189">
    <property type="protein sequence ID" value="CAK7351883.1"/>
    <property type="molecule type" value="Genomic_DNA"/>
</dbReference>
<name>A0AAV1SJI4_9ROSI</name>
<accession>A0AAV1SJI4</accession>
<evidence type="ECO:0000313" key="2">
    <source>
        <dbReference type="Proteomes" id="UP001314170"/>
    </source>
</evidence>
<organism evidence="1 2">
    <name type="scientific">Dovyalis caffra</name>
    <dbReference type="NCBI Taxonomy" id="77055"/>
    <lineage>
        <taxon>Eukaryota</taxon>
        <taxon>Viridiplantae</taxon>
        <taxon>Streptophyta</taxon>
        <taxon>Embryophyta</taxon>
        <taxon>Tracheophyta</taxon>
        <taxon>Spermatophyta</taxon>
        <taxon>Magnoliopsida</taxon>
        <taxon>eudicotyledons</taxon>
        <taxon>Gunneridae</taxon>
        <taxon>Pentapetalae</taxon>
        <taxon>rosids</taxon>
        <taxon>fabids</taxon>
        <taxon>Malpighiales</taxon>
        <taxon>Salicaceae</taxon>
        <taxon>Flacourtieae</taxon>
        <taxon>Dovyalis</taxon>
    </lineage>
</organism>
<evidence type="ECO:0000313" key="1">
    <source>
        <dbReference type="EMBL" id="CAK7351883.1"/>
    </source>
</evidence>
<comment type="caution">
    <text evidence="1">The sequence shown here is derived from an EMBL/GenBank/DDBJ whole genome shotgun (WGS) entry which is preliminary data.</text>
</comment>
<dbReference type="AlphaFoldDB" id="A0AAV1SJI4"/>
<keyword evidence="2" id="KW-1185">Reference proteome</keyword>